<reference evidence="1" key="2">
    <citation type="submission" date="2020-11" db="EMBL/GenBank/DDBJ databases">
        <authorList>
            <person name="McCartney M.A."/>
            <person name="Auch B."/>
            <person name="Kono T."/>
            <person name="Mallez S."/>
            <person name="Becker A."/>
            <person name="Gohl D.M."/>
            <person name="Silverstein K.A.T."/>
            <person name="Koren S."/>
            <person name="Bechman K.B."/>
            <person name="Herman A."/>
            <person name="Abrahante J.E."/>
            <person name="Garbe J."/>
        </authorList>
    </citation>
    <scope>NUCLEOTIDE SEQUENCE</scope>
    <source>
        <strain evidence="1">Duluth1</strain>
        <tissue evidence="1">Whole animal</tissue>
    </source>
</reference>
<sequence>MTPSTFGALSSLLPMLSSTLPPWRSGHQNQPGLMDFLTRGQRTLFCSAMVLLWSVKYRIWKGGQGI</sequence>
<gene>
    <name evidence="1" type="ORF">DPMN_012463</name>
</gene>
<name>A0A9D4N5V2_DREPO</name>
<evidence type="ECO:0000313" key="1">
    <source>
        <dbReference type="EMBL" id="KAH3888428.1"/>
    </source>
</evidence>
<dbReference type="AlphaFoldDB" id="A0A9D4N5V2"/>
<reference evidence="1" key="1">
    <citation type="journal article" date="2019" name="bioRxiv">
        <title>The Genome of the Zebra Mussel, Dreissena polymorpha: A Resource for Invasive Species Research.</title>
        <authorList>
            <person name="McCartney M.A."/>
            <person name="Auch B."/>
            <person name="Kono T."/>
            <person name="Mallez S."/>
            <person name="Zhang Y."/>
            <person name="Obille A."/>
            <person name="Becker A."/>
            <person name="Abrahante J.E."/>
            <person name="Garbe J."/>
            <person name="Badalamenti J.P."/>
            <person name="Herman A."/>
            <person name="Mangelson H."/>
            <person name="Liachko I."/>
            <person name="Sullivan S."/>
            <person name="Sone E.D."/>
            <person name="Koren S."/>
            <person name="Silverstein K.A.T."/>
            <person name="Beckman K.B."/>
            <person name="Gohl D.M."/>
        </authorList>
    </citation>
    <scope>NUCLEOTIDE SEQUENCE</scope>
    <source>
        <strain evidence="1">Duluth1</strain>
        <tissue evidence="1">Whole animal</tissue>
    </source>
</reference>
<protein>
    <submittedName>
        <fullName evidence="1">Uncharacterized protein</fullName>
    </submittedName>
</protein>
<accession>A0A9D4N5V2</accession>
<proteinExistence type="predicted"/>
<dbReference type="EMBL" id="JAIWYP010000001">
    <property type="protein sequence ID" value="KAH3888428.1"/>
    <property type="molecule type" value="Genomic_DNA"/>
</dbReference>
<evidence type="ECO:0000313" key="2">
    <source>
        <dbReference type="Proteomes" id="UP000828390"/>
    </source>
</evidence>
<organism evidence="1 2">
    <name type="scientific">Dreissena polymorpha</name>
    <name type="common">Zebra mussel</name>
    <name type="synonym">Mytilus polymorpha</name>
    <dbReference type="NCBI Taxonomy" id="45954"/>
    <lineage>
        <taxon>Eukaryota</taxon>
        <taxon>Metazoa</taxon>
        <taxon>Spiralia</taxon>
        <taxon>Lophotrochozoa</taxon>
        <taxon>Mollusca</taxon>
        <taxon>Bivalvia</taxon>
        <taxon>Autobranchia</taxon>
        <taxon>Heteroconchia</taxon>
        <taxon>Euheterodonta</taxon>
        <taxon>Imparidentia</taxon>
        <taxon>Neoheterodontei</taxon>
        <taxon>Myida</taxon>
        <taxon>Dreissenoidea</taxon>
        <taxon>Dreissenidae</taxon>
        <taxon>Dreissena</taxon>
    </lineage>
</organism>
<keyword evidence="2" id="KW-1185">Reference proteome</keyword>
<dbReference type="Proteomes" id="UP000828390">
    <property type="component" value="Unassembled WGS sequence"/>
</dbReference>
<comment type="caution">
    <text evidence="1">The sequence shown here is derived from an EMBL/GenBank/DDBJ whole genome shotgun (WGS) entry which is preliminary data.</text>
</comment>